<organism evidence="3 4">
    <name type="scientific">Xanthoceras sorbifolium</name>
    <dbReference type="NCBI Taxonomy" id="99658"/>
    <lineage>
        <taxon>Eukaryota</taxon>
        <taxon>Viridiplantae</taxon>
        <taxon>Streptophyta</taxon>
        <taxon>Embryophyta</taxon>
        <taxon>Tracheophyta</taxon>
        <taxon>Spermatophyta</taxon>
        <taxon>Magnoliopsida</taxon>
        <taxon>eudicotyledons</taxon>
        <taxon>Gunneridae</taxon>
        <taxon>Pentapetalae</taxon>
        <taxon>rosids</taxon>
        <taxon>malvids</taxon>
        <taxon>Sapindales</taxon>
        <taxon>Sapindaceae</taxon>
        <taxon>Xanthoceroideae</taxon>
        <taxon>Xanthoceras</taxon>
    </lineage>
</organism>
<dbReference type="EMBL" id="JAFEMO010000005">
    <property type="protein sequence ID" value="KAH7570396.1"/>
    <property type="molecule type" value="Genomic_DNA"/>
</dbReference>
<dbReference type="Pfam" id="PF14577">
    <property type="entry name" value="SEO_C"/>
    <property type="match status" value="2"/>
</dbReference>
<gene>
    <name evidence="3" type="ORF">JRO89_XS05G0100500</name>
</gene>
<reference evidence="3 4" key="1">
    <citation type="submission" date="2021-02" db="EMBL/GenBank/DDBJ databases">
        <title>Plant Genome Project.</title>
        <authorList>
            <person name="Zhang R.-G."/>
        </authorList>
    </citation>
    <scope>NUCLEOTIDE SEQUENCE [LARGE SCALE GENOMIC DNA]</scope>
    <source>
        <tissue evidence="3">Leaves</tissue>
    </source>
</reference>
<dbReference type="PANTHER" id="PTHR33232">
    <property type="entry name" value="PROTEIN SIEVE ELEMENT OCCLUSION B-LIKE"/>
    <property type="match status" value="1"/>
</dbReference>
<dbReference type="InterPro" id="IPR027942">
    <property type="entry name" value="SEO_N"/>
</dbReference>
<keyword evidence="4" id="KW-1185">Reference proteome</keyword>
<feature type="domain" description="Sieve element occlusion C-terminal" evidence="2">
    <location>
        <begin position="1133"/>
        <end position="1362"/>
    </location>
</feature>
<proteinExistence type="predicted"/>
<feature type="domain" description="Sieve element occlusion N-terminal" evidence="1">
    <location>
        <begin position="18"/>
        <end position="296"/>
    </location>
</feature>
<dbReference type="PANTHER" id="PTHR33232:SF20">
    <property type="entry name" value="PROTEIN SIEVE ELEMENT OCCLUSION B-LIKE"/>
    <property type="match status" value="1"/>
</dbReference>
<evidence type="ECO:0000259" key="1">
    <source>
        <dbReference type="Pfam" id="PF14576"/>
    </source>
</evidence>
<sequence>MNSLLNHRLRPHPTKSIEEDNLIRKLLLSHDPDGRRLDSEQLLRAMENIMCYATTSELLVSDIYRDALTIDNESNIEVFGSQEPLGHTIYKLSREILCKCSGEGDLHTRTMILFDLLGNYRWDAKVVLVLAAFATSYGEFWLMMQLYPQNPLAVLVSMLKQLPSNLKSLKPRFKALSLAVKTMVDVTKCIIDFEGLPIRHLMLENETISNTKSNIFLAAYWITRSTLICSSHIKDLIALKPEQVYSNSTTTATWELSSLVYRLSGMCSRLKQQVDACYRQTEIKMHQKLIEVLKESHADNQEVLGMLFALKNDFPLKNCSTQAKLGVSELKDKVVILLISKAEILPLEKLFLLVHQTYDHPDNKKLEGSYEIVWIPISFSNTWTDDEKISFEFLSSSLPWYSVRQPKLLDSAVIKFIKEDLNFKDKPIMVVLDSHGMITNSNALDMVVIWGARGYPFSVSKEIELWEEEKWTLKLMIDEINPLYTKCVEEGRIICLYGSNNLDWVREFNAKMQEISSKGLQVELVYVGEKNPNEQVRNILAIIHQEMQSCLLSFTELQFFWFRLESMRKSILRLGTIADTDLILKEVSALLKDDDNNNGWAVFGKGLSPYIVRLQGRRLMECLNLFPEWAENVAKLGFIGALRYAVEPPVLTEPCSHSTVLSYAEGMQQFRGDRHMFSTSDDQAMLKQVQSTHAPDGREFAVKPLLYIIEDIFQRSAPGIPGFDLGSKQAQMDVLDDKAFQSDFFDMLDLLSSTINKVSCEISCKCSGGGDAHATTLGIFNILGSYAWDSKVVLAMAAFALNYGEFWVVAQLYPTNSLAKSVALLKQLPEILERADTLKSKFEALSNLIKAMLDVAKCIVEFKELPSQYITPDTPEMVTATAHIPTAVYWTIRSIVACAAQIMGLVGMGHESIVSTAEAWELSSLAHKVNSIHTHLKNQLNLCYKIIDEKRHIEAYQALVRLMETLHIDNMKVLRALIYAKDDQLPLYESTNRRRVSLDVLRRKNVLLLISDLDVSNDELFILEQMYQESRQHPTRTESQYEVVWMPIVDRTTPWTEAKQQQFESLQNMMSWYSIHHPSMVDPAVIRYVKEFWHFNKRPVLVVLDLQGKVVNTNALHMMWIWGSLAFPFTSAREEALWREESWRLELLADTVDTAIPLWIAEEKFVCLYGGEDMEWIRKFTMTAQAVAKVAGIQLELLYVGKSNPKEKVRKNMSTIAVEKLSHTLQQIPLIWFFWVRLESMWHSKMKYGKSAENDRIMQEIVTMLSFDGSDQGWAVICRGSEMAKAKGETILRCFVDYDLWKSQADQKGFIPAIIDHLQDLYSPHHCNRLILPGTTGSIPERIVCAECGKPMEKFIMYRCCTD</sequence>
<accession>A0ABQ8I189</accession>
<feature type="domain" description="Sieve element occlusion N-terminal" evidence="1">
    <location>
        <begin position="680"/>
        <end position="967"/>
    </location>
</feature>
<dbReference type="Proteomes" id="UP000827721">
    <property type="component" value="Unassembled WGS sequence"/>
</dbReference>
<dbReference type="InterPro" id="IPR039299">
    <property type="entry name" value="SEOA"/>
</dbReference>
<evidence type="ECO:0000259" key="2">
    <source>
        <dbReference type="Pfam" id="PF14577"/>
    </source>
</evidence>
<dbReference type="Pfam" id="PF14576">
    <property type="entry name" value="SEO_N"/>
    <property type="match status" value="2"/>
</dbReference>
<feature type="domain" description="Sieve element occlusion C-terminal" evidence="2">
    <location>
        <begin position="460"/>
        <end position="666"/>
    </location>
</feature>
<evidence type="ECO:0000313" key="3">
    <source>
        <dbReference type="EMBL" id="KAH7570396.1"/>
    </source>
</evidence>
<evidence type="ECO:0008006" key="5">
    <source>
        <dbReference type="Google" id="ProtNLM"/>
    </source>
</evidence>
<protein>
    <recommendedName>
        <fullName evidence="5">Protein SIEVE ELEMENT OCCLUSION B-like</fullName>
    </recommendedName>
</protein>
<dbReference type="InterPro" id="IPR027944">
    <property type="entry name" value="SEO_C"/>
</dbReference>
<comment type="caution">
    <text evidence="3">The sequence shown here is derived from an EMBL/GenBank/DDBJ whole genome shotgun (WGS) entry which is preliminary data.</text>
</comment>
<evidence type="ECO:0000313" key="4">
    <source>
        <dbReference type="Proteomes" id="UP000827721"/>
    </source>
</evidence>
<name>A0ABQ8I189_9ROSI</name>